<accession>A0A3P5ZB48</accession>
<evidence type="ECO:0000313" key="2">
    <source>
        <dbReference type="EMBL" id="VDC69981.1"/>
    </source>
</evidence>
<name>A0A3P5ZB48_BRACM</name>
<reference evidence="2" key="1">
    <citation type="submission" date="2018-11" db="EMBL/GenBank/DDBJ databases">
        <authorList>
            <consortium name="Genoscope - CEA"/>
            <person name="William W."/>
        </authorList>
    </citation>
    <scope>NUCLEOTIDE SEQUENCE</scope>
</reference>
<protein>
    <submittedName>
        <fullName evidence="1">Uncharacterized protein</fullName>
    </submittedName>
</protein>
<sequence length="75" mass="9032">MVHLNKNRERRPFVHMLSLTLMKMEQFSLADVHLDEILSEVDKDNWLLVEALLLFNGYITVWFLDKMEEYITPIH</sequence>
<dbReference type="Gramene" id="A05p07350.2_BraZ1">
    <property type="protein sequence ID" value="A05p07350.2_BraZ1.CDS"/>
    <property type="gene ID" value="A05g07350.2_BraZ1"/>
</dbReference>
<evidence type="ECO:0000313" key="1">
    <source>
        <dbReference type="EMBL" id="CAG7874214.1"/>
    </source>
</evidence>
<proteinExistence type="predicted"/>
<organism evidence="2">
    <name type="scientific">Brassica campestris</name>
    <name type="common">Field mustard</name>
    <dbReference type="NCBI Taxonomy" id="3711"/>
    <lineage>
        <taxon>Eukaryota</taxon>
        <taxon>Viridiplantae</taxon>
        <taxon>Streptophyta</taxon>
        <taxon>Embryophyta</taxon>
        <taxon>Tracheophyta</taxon>
        <taxon>Spermatophyta</taxon>
        <taxon>Magnoliopsida</taxon>
        <taxon>eudicotyledons</taxon>
        <taxon>Gunneridae</taxon>
        <taxon>Pentapetalae</taxon>
        <taxon>rosids</taxon>
        <taxon>malvids</taxon>
        <taxon>Brassicales</taxon>
        <taxon>Brassicaceae</taxon>
        <taxon>Brassiceae</taxon>
        <taxon>Brassica</taxon>
    </lineage>
</organism>
<dbReference type="EMBL" id="LS974621">
    <property type="protein sequence ID" value="CAG7874214.1"/>
    <property type="molecule type" value="Genomic_DNA"/>
</dbReference>
<dbReference type="AlphaFoldDB" id="A0A3P5ZB48"/>
<gene>
    <name evidence="2" type="ORF">BRAA05T19695Z</name>
    <name evidence="1" type="ORF">BRAPAZ1V2_A05P07350.2</name>
</gene>
<dbReference type="EMBL" id="LR031570">
    <property type="protein sequence ID" value="VDC69981.1"/>
    <property type="molecule type" value="Genomic_DNA"/>
</dbReference>
<dbReference type="Proteomes" id="UP000694005">
    <property type="component" value="Chromosome A05"/>
</dbReference>